<dbReference type="EMBL" id="JAAAJA010000356">
    <property type="protein sequence ID" value="KAG0255311.1"/>
    <property type="molecule type" value="Genomic_DNA"/>
</dbReference>
<reference evidence="2" key="1">
    <citation type="journal article" date="2020" name="Fungal Divers.">
        <title>Resolving the Mortierellaceae phylogeny through synthesis of multi-gene phylogenetics and phylogenomics.</title>
        <authorList>
            <person name="Vandepol N."/>
            <person name="Liber J."/>
            <person name="Desiro A."/>
            <person name="Na H."/>
            <person name="Kennedy M."/>
            <person name="Barry K."/>
            <person name="Grigoriev I.V."/>
            <person name="Miller A.N."/>
            <person name="O'Donnell K."/>
            <person name="Stajich J.E."/>
            <person name="Bonito G."/>
        </authorList>
    </citation>
    <scope>NUCLEOTIDE SEQUENCE</scope>
    <source>
        <strain evidence="2">KOD948</strain>
    </source>
</reference>
<feature type="domain" description="SGNH hydrolase-type esterase" evidence="1">
    <location>
        <begin position="18"/>
        <end position="207"/>
    </location>
</feature>
<organism evidence="2 3">
    <name type="scientific">Mortierella polycephala</name>
    <dbReference type="NCBI Taxonomy" id="41804"/>
    <lineage>
        <taxon>Eukaryota</taxon>
        <taxon>Fungi</taxon>
        <taxon>Fungi incertae sedis</taxon>
        <taxon>Mucoromycota</taxon>
        <taxon>Mortierellomycotina</taxon>
        <taxon>Mortierellomycetes</taxon>
        <taxon>Mortierellales</taxon>
        <taxon>Mortierellaceae</taxon>
        <taxon>Mortierella</taxon>
    </lineage>
</organism>
<dbReference type="InterPro" id="IPR036514">
    <property type="entry name" value="SGNH_hydro_sf"/>
</dbReference>
<dbReference type="PANTHER" id="PTHR30383:SF5">
    <property type="entry name" value="SGNH HYDROLASE-TYPE ESTERASE DOMAIN-CONTAINING PROTEIN"/>
    <property type="match status" value="1"/>
</dbReference>
<protein>
    <recommendedName>
        <fullName evidence="1">SGNH hydrolase-type esterase domain-containing protein</fullName>
    </recommendedName>
</protein>
<dbReference type="CDD" id="cd00229">
    <property type="entry name" value="SGNH_hydrolase"/>
    <property type="match status" value="1"/>
</dbReference>
<name>A0A9P6U0M2_9FUNG</name>
<dbReference type="AlphaFoldDB" id="A0A9P6U0M2"/>
<dbReference type="Proteomes" id="UP000726737">
    <property type="component" value="Unassembled WGS sequence"/>
</dbReference>
<dbReference type="Gene3D" id="3.40.50.1110">
    <property type="entry name" value="SGNH hydrolase"/>
    <property type="match status" value="1"/>
</dbReference>
<evidence type="ECO:0000259" key="1">
    <source>
        <dbReference type="Pfam" id="PF13472"/>
    </source>
</evidence>
<dbReference type="Pfam" id="PF13472">
    <property type="entry name" value="Lipase_GDSL_2"/>
    <property type="match status" value="1"/>
</dbReference>
<comment type="caution">
    <text evidence="2">The sequence shown here is derived from an EMBL/GenBank/DDBJ whole genome shotgun (WGS) entry which is preliminary data.</text>
</comment>
<dbReference type="SUPFAM" id="SSF52266">
    <property type="entry name" value="SGNH hydrolase"/>
    <property type="match status" value="1"/>
</dbReference>
<accession>A0A9P6U0M2</accession>
<keyword evidence="3" id="KW-1185">Reference proteome</keyword>
<dbReference type="GO" id="GO:0004622">
    <property type="term" value="F:phosphatidylcholine lysophospholipase activity"/>
    <property type="evidence" value="ECO:0007669"/>
    <property type="project" value="TreeGrafter"/>
</dbReference>
<gene>
    <name evidence="2" type="ORF">BG011_005203</name>
</gene>
<proteinExistence type="predicted"/>
<sequence>MSFELNSFNDSNIINILCLGDSLTAGLVENDLHEPYTTYLTHLFKTQGLEHVVFVNAGVHQDTVEDIQSRLPALLEQHPFDFLILFGGINDLGDIDMVPESFTHDSPDDRVAHISFDAIYNQLMASPSLKSFLQLTIPYTAFDRLDPNEKNNKDALNRRILLHPCPKKRVLDINSPHLSFNHLLATECERALYWQDAIHYSVKGYQRLAECIYTGLYPILQEYVRF</sequence>
<evidence type="ECO:0000313" key="2">
    <source>
        <dbReference type="EMBL" id="KAG0255311.1"/>
    </source>
</evidence>
<dbReference type="InterPro" id="IPR051532">
    <property type="entry name" value="Ester_Hydrolysis_Enzymes"/>
</dbReference>
<dbReference type="PANTHER" id="PTHR30383">
    <property type="entry name" value="THIOESTERASE 1/PROTEASE 1/LYSOPHOSPHOLIPASE L1"/>
    <property type="match status" value="1"/>
</dbReference>
<evidence type="ECO:0000313" key="3">
    <source>
        <dbReference type="Proteomes" id="UP000726737"/>
    </source>
</evidence>
<dbReference type="OrthoDB" id="408760at2759"/>
<dbReference type="InterPro" id="IPR013830">
    <property type="entry name" value="SGNH_hydro"/>
</dbReference>